<dbReference type="EMBL" id="JRKL02001374">
    <property type="protein sequence ID" value="KAF3964379.1"/>
    <property type="molecule type" value="Genomic_DNA"/>
</dbReference>
<accession>A0A8J4VX06</accession>
<name>A0A8J4VX06_9ROSI</name>
<dbReference type="SUPFAM" id="SSF82171">
    <property type="entry name" value="DPP6 N-terminal domain-like"/>
    <property type="match status" value="1"/>
</dbReference>
<evidence type="ECO:0000313" key="2">
    <source>
        <dbReference type="Proteomes" id="UP000737018"/>
    </source>
</evidence>
<dbReference type="GO" id="GO:0006355">
    <property type="term" value="P:regulation of DNA-templated transcription"/>
    <property type="evidence" value="ECO:0007669"/>
    <property type="project" value="InterPro"/>
</dbReference>
<reference evidence="1" key="1">
    <citation type="submission" date="2020-03" db="EMBL/GenBank/DDBJ databases">
        <title>Castanea mollissima Vanexum genome sequencing.</title>
        <authorList>
            <person name="Staton M."/>
        </authorList>
    </citation>
    <scope>NUCLEOTIDE SEQUENCE</scope>
    <source>
        <tissue evidence="1">Leaf</tissue>
    </source>
</reference>
<dbReference type="PANTHER" id="PTHR44083:SF35">
    <property type="entry name" value="TOPLESS-RELATED PROTEIN 4-LIKE ISOFORM X1"/>
    <property type="match status" value="1"/>
</dbReference>
<sequence>MHDNAYSADGTRLFSCGTREGEPYLVEWNENDGAIKRVYNGLWKRSVGVVQFDTMQNRFLATGDEFQIKFWDMDKVDILTTTAAKVGLLASPCIQFNKLMPPEDRRLIVHDGNFFERYVVCKVHEVEDAFSSPY</sequence>
<keyword evidence="2" id="KW-1185">Reference proteome</keyword>
<dbReference type="AlphaFoldDB" id="A0A8J4VX06"/>
<dbReference type="InterPro" id="IPR027728">
    <property type="entry name" value="Topless_fam"/>
</dbReference>
<comment type="caution">
    <text evidence="1">The sequence shown here is derived from an EMBL/GenBank/DDBJ whole genome shotgun (WGS) entry which is preliminary data.</text>
</comment>
<dbReference type="Proteomes" id="UP000737018">
    <property type="component" value="Unassembled WGS sequence"/>
</dbReference>
<gene>
    <name evidence="1" type="ORF">CMV_011330</name>
</gene>
<organism evidence="1 2">
    <name type="scientific">Castanea mollissima</name>
    <name type="common">Chinese chestnut</name>
    <dbReference type="NCBI Taxonomy" id="60419"/>
    <lineage>
        <taxon>Eukaryota</taxon>
        <taxon>Viridiplantae</taxon>
        <taxon>Streptophyta</taxon>
        <taxon>Embryophyta</taxon>
        <taxon>Tracheophyta</taxon>
        <taxon>Spermatophyta</taxon>
        <taxon>Magnoliopsida</taxon>
        <taxon>eudicotyledons</taxon>
        <taxon>Gunneridae</taxon>
        <taxon>Pentapetalae</taxon>
        <taxon>rosids</taxon>
        <taxon>fabids</taxon>
        <taxon>Fagales</taxon>
        <taxon>Fagaceae</taxon>
        <taxon>Castanea</taxon>
    </lineage>
</organism>
<evidence type="ECO:0000313" key="1">
    <source>
        <dbReference type="EMBL" id="KAF3964379.1"/>
    </source>
</evidence>
<protein>
    <submittedName>
        <fullName evidence="1">Uncharacterized protein</fullName>
    </submittedName>
</protein>
<proteinExistence type="predicted"/>
<dbReference type="OrthoDB" id="1743797at2759"/>
<dbReference type="PANTHER" id="PTHR44083">
    <property type="entry name" value="TOPLESS-RELATED PROTEIN 1-RELATED"/>
    <property type="match status" value="1"/>
</dbReference>